<gene>
    <name evidence="2" type="ORF">ISF_08602</name>
</gene>
<dbReference type="Pfam" id="PF13468">
    <property type="entry name" value="Glyoxalase_3"/>
    <property type="match status" value="1"/>
</dbReference>
<accession>A0A167LXY7</accession>
<name>A0A167LXY7_CORFA</name>
<dbReference type="GeneID" id="30024894"/>
<dbReference type="Proteomes" id="UP000076744">
    <property type="component" value="Unassembled WGS sequence"/>
</dbReference>
<feature type="domain" description="Glyoxalase-like" evidence="1">
    <location>
        <begin position="17"/>
        <end position="198"/>
    </location>
</feature>
<dbReference type="OrthoDB" id="408973at2759"/>
<comment type="caution">
    <text evidence="2">The sequence shown here is derived from an EMBL/GenBank/DDBJ whole genome shotgun (WGS) entry which is preliminary data.</text>
</comment>
<dbReference type="PANTHER" id="PTHR40265">
    <property type="entry name" value="BLL2707 PROTEIN"/>
    <property type="match status" value="1"/>
</dbReference>
<evidence type="ECO:0000313" key="3">
    <source>
        <dbReference type="Proteomes" id="UP000076744"/>
    </source>
</evidence>
<organism evidence="2 3">
    <name type="scientific">Cordyceps fumosorosea (strain ARSEF 2679)</name>
    <name type="common">Isaria fumosorosea</name>
    <dbReference type="NCBI Taxonomy" id="1081104"/>
    <lineage>
        <taxon>Eukaryota</taxon>
        <taxon>Fungi</taxon>
        <taxon>Dikarya</taxon>
        <taxon>Ascomycota</taxon>
        <taxon>Pezizomycotina</taxon>
        <taxon>Sordariomycetes</taxon>
        <taxon>Hypocreomycetidae</taxon>
        <taxon>Hypocreales</taxon>
        <taxon>Cordycipitaceae</taxon>
        <taxon>Cordyceps</taxon>
    </lineage>
</organism>
<dbReference type="InterPro" id="IPR025870">
    <property type="entry name" value="Glyoxalase-like_dom"/>
</dbReference>
<sequence>MSGLRATATVGTANPLLDHIVILVGHHALTSIDERLDGLFTVAPGGRHADGLTWNRLILFEDGSYIELIAFFETIDPEQRKKHRWGSLRDGTIVDWACSLHLEKDFKHIQEQVSGAETGYAYSDPVPSGRERPDGTVLNWSIGAAMSPDGTPVFPGTLPFWCLDRTPRELRVPYESSPELTSHPSGARGVSRILIEAPVGDSSHLKDVYTAIYDPKSARINKDEWLFHVPSGARIGRQTISMAGGSGEQVIKLALAGGKNSPSSVELLPGLIVKIEN</sequence>
<dbReference type="Gene3D" id="3.10.180.10">
    <property type="entry name" value="2,3-Dihydroxybiphenyl 1,2-Dioxygenase, domain 1"/>
    <property type="match status" value="1"/>
</dbReference>
<dbReference type="RefSeq" id="XP_018700531.1">
    <property type="nucleotide sequence ID" value="XM_018852205.1"/>
</dbReference>
<reference evidence="2 3" key="1">
    <citation type="journal article" date="2016" name="Genome Biol. Evol.">
        <title>Divergent and convergent evolution of fungal pathogenicity.</title>
        <authorList>
            <person name="Shang Y."/>
            <person name="Xiao G."/>
            <person name="Zheng P."/>
            <person name="Cen K."/>
            <person name="Zhan S."/>
            <person name="Wang C."/>
        </authorList>
    </citation>
    <scope>NUCLEOTIDE SEQUENCE [LARGE SCALE GENOMIC DNA]</scope>
    <source>
        <strain evidence="2 3">ARSEF 2679</strain>
    </source>
</reference>
<evidence type="ECO:0000313" key="2">
    <source>
        <dbReference type="EMBL" id="OAA53663.1"/>
    </source>
</evidence>
<proteinExistence type="predicted"/>
<dbReference type="PANTHER" id="PTHR40265:SF1">
    <property type="entry name" value="GLYOXALASE-LIKE DOMAIN-CONTAINING PROTEIN"/>
    <property type="match status" value="1"/>
</dbReference>
<evidence type="ECO:0000259" key="1">
    <source>
        <dbReference type="Pfam" id="PF13468"/>
    </source>
</evidence>
<protein>
    <recommendedName>
        <fullName evidence="1">Glyoxalase-like domain-containing protein</fullName>
    </recommendedName>
</protein>
<dbReference type="EMBL" id="AZHB01000033">
    <property type="protein sequence ID" value="OAA53663.1"/>
    <property type="molecule type" value="Genomic_DNA"/>
</dbReference>
<keyword evidence="3" id="KW-1185">Reference proteome</keyword>
<dbReference type="InterPro" id="IPR029068">
    <property type="entry name" value="Glyas_Bleomycin-R_OHBP_Dase"/>
</dbReference>
<dbReference type="AlphaFoldDB" id="A0A167LXY7"/>